<dbReference type="PROSITE" id="PS50863">
    <property type="entry name" value="B3"/>
    <property type="match status" value="1"/>
</dbReference>
<dbReference type="SMART" id="SM01019">
    <property type="entry name" value="B3"/>
    <property type="match status" value="1"/>
</dbReference>
<gene>
    <name evidence="8" type="ORF">FRX31_034609</name>
</gene>
<dbReference type="GO" id="GO:0003677">
    <property type="term" value="F:DNA binding"/>
    <property type="evidence" value="ECO:0007669"/>
    <property type="project" value="UniProtKB-KW"/>
</dbReference>
<keyword evidence="4" id="KW-0804">Transcription</keyword>
<reference evidence="8 9" key="1">
    <citation type="submission" date="2020-06" db="EMBL/GenBank/DDBJ databases">
        <title>Transcriptomic and genomic resources for Thalictrum thalictroides and T. hernandezii: Facilitating candidate gene discovery in an emerging model plant lineage.</title>
        <authorList>
            <person name="Arias T."/>
            <person name="Riano-Pachon D.M."/>
            <person name="Di Stilio V.S."/>
        </authorList>
    </citation>
    <scope>NUCLEOTIDE SEQUENCE [LARGE SCALE GENOMIC DNA]</scope>
    <source>
        <strain evidence="9">cv. WT478/WT964</strain>
        <tissue evidence="8">Leaves</tissue>
    </source>
</reference>
<evidence type="ECO:0000259" key="7">
    <source>
        <dbReference type="PROSITE" id="PS50863"/>
    </source>
</evidence>
<evidence type="ECO:0000256" key="1">
    <source>
        <dbReference type="ARBA" id="ARBA00004123"/>
    </source>
</evidence>
<keyword evidence="5" id="KW-0539">Nucleus</keyword>
<feature type="compositionally biased region" description="Low complexity" evidence="6">
    <location>
        <begin position="130"/>
        <end position="143"/>
    </location>
</feature>
<dbReference type="Proteomes" id="UP000554482">
    <property type="component" value="Unassembled WGS sequence"/>
</dbReference>
<keyword evidence="3" id="KW-0238">DNA-binding</keyword>
<organism evidence="8 9">
    <name type="scientific">Thalictrum thalictroides</name>
    <name type="common">Rue-anemone</name>
    <name type="synonym">Anemone thalictroides</name>
    <dbReference type="NCBI Taxonomy" id="46969"/>
    <lineage>
        <taxon>Eukaryota</taxon>
        <taxon>Viridiplantae</taxon>
        <taxon>Streptophyta</taxon>
        <taxon>Embryophyta</taxon>
        <taxon>Tracheophyta</taxon>
        <taxon>Spermatophyta</taxon>
        <taxon>Magnoliopsida</taxon>
        <taxon>Ranunculales</taxon>
        <taxon>Ranunculaceae</taxon>
        <taxon>Thalictroideae</taxon>
        <taxon>Thalictrum</taxon>
    </lineage>
</organism>
<dbReference type="EMBL" id="JABWDY010043549">
    <property type="protein sequence ID" value="KAF5175808.1"/>
    <property type="molecule type" value="Genomic_DNA"/>
</dbReference>
<evidence type="ECO:0000256" key="2">
    <source>
        <dbReference type="ARBA" id="ARBA00023015"/>
    </source>
</evidence>
<feature type="domain" description="TF-B3" evidence="7">
    <location>
        <begin position="4"/>
        <end position="99"/>
    </location>
</feature>
<keyword evidence="2" id="KW-0805">Transcription regulation</keyword>
<evidence type="ECO:0000256" key="6">
    <source>
        <dbReference type="SAM" id="MobiDB-lite"/>
    </source>
</evidence>
<feature type="region of interest" description="Disordered" evidence="6">
    <location>
        <begin position="129"/>
        <end position="173"/>
    </location>
</feature>
<dbReference type="GO" id="GO:0005634">
    <property type="term" value="C:nucleus"/>
    <property type="evidence" value="ECO:0007669"/>
    <property type="project" value="UniProtKB-SubCell"/>
</dbReference>
<evidence type="ECO:0000313" key="9">
    <source>
        <dbReference type="Proteomes" id="UP000554482"/>
    </source>
</evidence>
<dbReference type="Pfam" id="PF02362">
    <property type="entry name" value="B3"/>
    <property type="match status" value="1"/>
</dbReference>
<name>A0A7J6UTM7_THATH</name>
<protein>
    <submittedName>
        <fullName evidence="8">B3 domain-containing protein</fullName>
    </submittedName>
</protein>
<proteinExistence type="predicted"/>
<dbReference type="Gene3D" id="2.40.330.10">
    <property type="entry name" value="DNA-binding pseudobarrel domain"/>
    <property type="match status" value="2"/>
</dbReference>
<dbReference type="AlphaFoldDB" id="A0A7J6UTM7"/>
<dbReference type="InterPro" id="IPR003340">
    <property type="entry name" value="B3_DNA-bd"/>
</dbReference>
<comment type="subcellular location">
    <subcellularLocation>
        <location evidence="1">Nucleus</location>
    </subcellularLocation>
</comment>
<dbReference type="InterPro" id="IPR015300">
    <property type="entry name" value="DNA-bd_pseudobarrel_sf"/>
</dbReference>
<accession>A0A7J6UTM7</accession>
<dbReference type="SUPFAM" id="SSF101936">
    <property type="entry name" value="DNA-binding pseudobarrel domain"/>
    <property type="match status" value="1"/>
</dbReference>
<evidence type="ECO:0000256" key="5">
    <source>
        <dbReference type="ARBA" id="ARBA00023242"/>
    </source>
</evidence>
<dbReference type="OrthoDB" id="1688597at2759"/>
<dbReference type="CDD" id="cd10017">
    <property type="entry name" value="B3_DNA"/>
    <property type="match status" value="1"/>
</dbReference>
<comment type="caution">
    <text evidence="8">The sequence shown here is derived from an EMBL/GenBank/DDBJ whole genome shotgun (WGS) entry which is preliminary data.</text>
</comment>
<keyword evidence="9" id="KW-1185">Reference proteome</keyword>
<evidence type="ECO:0000256" key="4">
    <source>
        <dbReference type="ARBA" id="ARBA00023163"/>
    </source>
</evidence>
<dbReference type="PANTHER" id="PTHR31391:SF157">
    <property type="entry name" value="B3 DOMAIN-CONTAINING PROTEIN REM16"/>
    <property type="match status" value="1"/>
</dbReference>
<evidence type="ECO:0000256" key="3">
    <source>
        <dbReference type="ARBA" id="ARBA00023125"/>
    </source>
</evidence>
<sequence length="266" mass="29660">MMDTFFTVLMPGSDFKQKLALSTNFVTQYGSKLPETVGLSVSSTGKAWNVGLTRTNEDTFFEHGWKQFAVENSLEENDFLVFKFSESDSCFDVLLFDKTACGKQTVVASVDKDSLASLQITKDFSDDVLSGQNSGNSSESSENTSDRSWHNSDSSSSSVKGHKRGTGKSNFQGNGKSTIHCRFSLCTSRKLSYRRCFQSQRRPVTTVEKVMALQKALTVRSTRPYFIKVMTPSHVYRRIIMALPAKLVKQKFFRVPVTALLLVTGS</sequence>
<evidence type="ECO:0000313" key="8">
    <source>
        <dbReference type="EMBL" id="KAF5175808.1"/>
    </source>
</evidence>
<dbReference type="InterPro" id="IPR044837">
    <property type="entry name" value="REM16-like"/>
</dbReference>
<dbReference type="PANTHER" id="PTHR31391">
    <property type="entry name" value="B3 DOMAIN-CONTAINING PROTEIN OS11G0197600-RELATED"/>
    <property type="match status" value="1"/>
</dbReference>